<evidence type="ECO:0000313" key="1">
    <source>
        <dbReference type="EMBL" id="RWQ95988.1"/>
    </source>
</evidence>
<evidence type="ECO:0000313" key="2">
    <source>
        <dbReference type="Proteomes" id="UP000283841"/>
    </source>
</evidence>
<dbReference type="Proteomes" id="UP000283841">
    <property type="component" value="Unassembled WGS sequence"/>
</dbReference>
<reference evidence="1 2" key="1">
    <citation type="journal article" date="2018" name="Front. Microbiol.">
        <title>Genomic and genetic insights into a cosmopolitan fungus, Paecilomyces variotii (Eurotiales).</title>
        <authorList>
            <person name="Urquhart A.S."/>
            <person name="Mondo S.J."/>
            <person name="Makela M.R."/>
            <person name="Hane J.K."/>
            <person name="Wiebenga A."/>
            <person name="He G."/>
            <person name="Mihaltcheva S."/>
            <person name="Pangilinan J."/>
            <person name="Lipzen A."/>
            <person name="Barry K."/>
            <person name="de Vries R.P."/>
            <person name="Grigoriev I.V."/>
            <person name="Idnurm A."/>
        </authorList>
    </citation>
    <scope>NUCLEOTIDE SEQUENCE [LARGE SCALE GENOMIC DNA]</scope>
    <source>
        <strain evidence="1 2">CBS 101075</strain>
    </source>
</reference>
<gene>
    <name evidence="1" type="ORF">C8Q69DRAFT_227307</name>
</gene>
<keyword evidence="2" id="KW-1185">Reference proteome</keyword>
<evidence type="ECO:0008006" key="3">
    <source>
        <dbReference type="Google" id="ProtNLM"/>
    </source>
</evidence>
<dbReference type="GeneID" id="39595628"/>
<proteinExistence type="predicted"/>
<sequence length="215" mass="23801">MGDRFIRELSDSLASTDPDHQTVGSNEQLAQQVLSDFSPTSYNPKTKTVLQAFLDHLPISGKHVLGRYISVNQDAAVLTEPSDHLCGAILAPMRAAGNKTPAVTPSPFGDIGNIAQEDTDLATRKEQGRLKELCLKRQFPLCNYGAYAGECRDRFPVTDDAFEERCIPTNASHIIPFALGKFNNRVQGNYDFHHHLDLAFFIIPGPKQYHEAGFD</sequence>
<comment type="caution">
    <text evidence="1">The sequence shown here is derived from an EMBL/GenBank/DDBJ whole genome shotgun (WGS) entry which is preliminary data.</text>
</comment>
<organism evidence="1 2">
    <name type="scientific">Byssochlamys spectabilis</name>
    <name type="common">Paecilomyces variotii</name>
    <dbReference type="NCBI Taxonomy" id="264951"/>
    <lineage>
        <taxon>Eukaryota</taxon>
        <taxon>Fungi</taxon>
        <taxon>Dikarya</taxon>
        <taxon>Ascomycota</taxon>
        <taxon>Pezizomycotina</taxon>
        <taxon>Eurotiomycetes</taxon>
        <taxon>Eurotiomycetidae</taxon>
        <taxon>Eurotiales</taxon>
        <taxon>Thermoascaceae</taxon>
        <taxon>Paecilomyces</taxon>
    </lineage>
</organism>
<dbReference type="EMBL" id="RCNU01000004">
    <property type="protein sequence ID" value="RWQ95988.1"/>
    <property type="molecule type" value="Genomic_DNA"/>
</dbReference>
<dbReference type="VEuPathDB" id="FungiDB:C8Q69DRAFT_227307"/>
<dbReference type="AlphaFoldDB" id="A0A443HVY5"/>
<protein>
    <recommendedName>
        <fullName evidence="3">HNH nuclease domain-containing protein</fullName>
    </recommendedName>
</protein>
<dbReference type="RefSeq" id="XP_028485633.1">
    <property type="nucleotide sequence ID" value="XM_028626351.1"/>
</dbReference>
<accession>A0A443HVY5</accession>
<name>A0A443HVY5_BYSSP</name>